<proteinExistence type="predicted"/>
<reference evidence="2 3" key="1">
    <citation type="journal article" date="2012" name="Appl. Environ. Microbiol.">
        <title>Short-read sequencing for genomic analysis of the brown rot fungus Fibroporia radiculosa.</title>
        <authorList>
            <person name="Tang J.D."/>
            <person name="Perkins A.D."/>
            <person name="Sonstegard T.S."/>
            <person name="Schroeder S.G."/>
            <person name="Burgess S.C."/>
            <person name="Diehl S.V."/>
        </authorList>
    </citation>
    <scope>NUCLEOTIDE SEQUENCE [LARGE SCALE GENOMIC DNA]</scope>
    <source>
        <strain evidence="2 3">TFFH 294</strain>
    </source>
</reference>
<dbReference type="HOGENOM" id="CLU_034123_0_0_1"/>
<dbReference type="RefSeq" id="XP_012184094.1">
    <property type="nucleotide sequence ID" value="XM_012328704.1"/>
</dbReference>
<dbReference type="Proteomes" id="UP000006352">
    <property type="component" value="Unassembled WGS sequence"/>
</dbReference>
<name>J4IBK3_9APHY</name>
<dbReference type="AlphaFoldDB" id="J4IBK3"/>
<dbReference type="InParanoid" id="J4IBK3"/>
<feature type="compositionally biased region" description="Low complexity" evidence="1">
    <location>
        <begin position="174"/>
        <end position="195"/>
    </location>
</feature>
<feature type="compositionally biased region" description="Low complexity" evidence="1">
    <location>
        <begin position="23"/>
        <end position="36"/>
    </location>
</feature>
<feature type="region of interest" description="Disordered" evidence="1">
    <location>
        <begin position="1"/>
        <end position="209"/>
    </location>
</feature>
<feature type="compositionally biased region" description="Low complexity" evidence="1">
    <location>
        <begin position="360"/>
        <end position="369"/>
    </location>
</feature>
<feature type="compositionally biased region" description="Basic and acidic residues" evidence="1">
    <location>
        <begin position="496"/>
        <end position="507"/>
    </location>
</feature>
<evidence type="ECO:0000313" key="2">
    <source>
        <dbReference type="EMBL" id="CCM04811.1"/>
    </source>
</evidence>
<keyword evidence="3" id="KW-1185">Reference proteome</keyword>
<protein>
    <submittedName>
        <fullName evidence="2">Uncharacterized protein</fullName>
    </submittedName>
</protein>
<dbReference type="GeneID" id="24099722"/>
<dbReference type="OrthoDB" id="3267789at2759"/>
<feature type="region of interest" description="Disordered" evidence="1">
    <location>
        <begin position="357"/>
        <end position="445"/>
    </location>
</feature>
<feature type="compositionally biased region" description="Low complexity" evidence="1">
    <location>
        <begin position="106"/>
        <end position="116"/>
    </location>
</feature>
<feature type="region of interest" description="Disordered" evidence="1">
    <location>
        <begin position="480"/>
        <end position="541"/>
    </location>
</feature>
<evidence type="ECO:0000313" key="3">
    <source>
        <dbReference type="Proteomes" id="UP000006352"/>
    </source>
</evidence>
<gene>
    <name evidence="2" type="ORF">FIBRA_07004</name>
</gene>
<dbReference type="STRING" id="599839.J4IBK3"/>
<feature type="region of interest" description="Disordered" evidence="1">
    <location>
        <begin position="555"/>
        <end position="574"/>
    </location>
</feature>
<dbReference type="EMBL" id="HE797169">
    <property type="protein sequence ID" value="CCM04811.1"/>
    <property type="molecule type" value="Genomic_DNA"/>
</dbReference>
<organism evidence="2 3">
    <name type="scientific">Fibroporia radiculosa</name>
    <dbReference type="NCBI Taxonomy" id="599839"/>
    <lineage>
        <taxon>Eukaryota</taxon>
        <taxon>Fungi</taxon>
        <taxon>Dikarya</taxon>
        <taxon>Basidiomycota</taxon>
        <taxon>Agaricomycotina</taxon>
        <taxon>Agaricomycetes</taxon>
        <taxon>Polyporales</taxon>
        <taxon>Fibroporiaceae</taxon>
        <taxon>Fibroporia</taxon>
    </lineage>
</organism>
<feature type="compositionally biased region" description="Gly residues" evidence="1">
    <location>
        <begin position="57"/>
        <end position="73"/>
    </location>
</feature>
<evidence type="ECO:0000256" key="1">
    <source>
        <dbReference type="SAM" id="MobiDB-lite"/>
    </source>
</evidence>
<accession>J4IBK3</accession>
<sequence length="574" mass="60108">MSKASQLESKKPDSVGTSTHPPSVSRTSQSQSGSERGWSRNNELGAASRGAAKGRQGNRGGRGGRSRGGGGSKGVATPSCVYDGDHPITKDQANNKPLPGAPAIIVPTTSTVTKPSSRPKPAKKGPDGKASRKATGSVPATPLMPHHPMFSSAPARPSNRRKRSHSKGSVTAPSKSSVSSESSLSRSERNSSISKDLPPHLSSSADHPSFDIRHDIEALVERVRAVAMDRPHTPGSHFDWATDDDDSLPDLPDWGVSVAQAGQLGDTGKASVISPILEDALKPLPSLDPGTPIAAMSDNCVERITVDSPTVAQDRISEHSEVVCHDTPIAGEQDTSLSDAEQLGSNHNISTTKCEVVAESMPSSSSHLSPQVIGTQPSLHPSLPPKPVTTMDSASSRRHPATVHKASSAEPVLDGLAQSMHAPTPKSARMDGTVGDQSPDRGLAASIHAPIPSSRSAPSHLSTHPFVDMPHQAAYNRSRTLGRGHRQPHSASVSHFSDHQSDLDRNGRNNAHHARTHSTPPPGSGTSAAHGRSRSNYATRPVITGDAISRLARTLGGSAPKRDNSIIAMSVAKD</sequence>